<dbReference type="PANTHER" id="PTHR21686">
    <property type="entry name" value="DEOXYNUCLEOTIDYLTRANSFERASE TERMINAL-INTERACTING PROTEIN 2"/>
    <property type="match status" value="1"/>
</dbReference>
<evidence type="ECO:0000313" key="4">
    <source>
        <dbReference type="EMBL" id="KYR00581.1"/>
    </source>
</evidence>
<dbReference type="Pfam" id="PF08698">
    <property type="entry name" value="Fcf2"/>
    <property type="match status" value="1"/>
</dbReference>
<dbReference type="Proteomes" id="UP000076078">
    <property type="component" value="Unassembled WGS sequence"/>
</dbReference>
<keyword evidence="5" id="KW-1185">Reference proteome</keyword>
<dbReference type="OrthoDB" id="427886at2759"/>
<dbReference type="FunCoup" id="A0A152A3F5">
    <property type="interactions" value="32"/>
</dbReference>
<dbReference type="InterPro" id="IPR014810">
    <property type="entry name" value="Fcf2_C"/>
</dbReference>
<feature type="domain" description="Fcf2 pre-rRNA processing C-terminal" evidence="3">
    <location>
        <begin position="117"/>
        <end position="206"/>
    </location>
</feature>
<comment type="subcellular location">
    <subcellularLocation>
        <location evidence="1">Nucleus</location>
        <location evidence="1">Nucleolus</location>
    </subcellularLocation>
</comment>
<organism evidence="4 5">
    <name type="scientific">Tieghemostelium lacteum</name>
    <name type="common">Slime mold</name>
    <name type="synonym">Dictyostelium lacteum</name>
    <dbReference type="NCBI Taxonomy" id="361077"/>
    <lineage>
        <taxon>Eukaryota</taxon>
        <taxon>Amoebozoa</taxon>
        <taxon>Evosea</taxon>
        <taxon>Eumycetozoa</taxon>
        <taxon>Dictyostelia</taxon>
        <taxon>Dictyosteliales</taxon>
        <taxon>Raperosteliaceae</taxon>
        <taxon>Tieghemostelium</taxon>
    </lineage>
</organism>
<sequence>MTSNVTENDVLGLDNDALFKSTDKGEEFELSEEFENEYKLIDRLAKNAATHITKLVNQQKLLEKNNILKSEINKVSQKDFESAIPDKLDRIKKKIKLVNENQSLLETKEKTKPIDKETIKWGGIGSGGVTDQMKLEAKLINLQRFTDPTRGFNKESVSSKLPKHFEIGTFQDSNVDYYNRFTNKQKKQGTLGDILQNEQLLDYIETKSNKIMEETEKFGKRHVSKKRKSRK</sequence>
<dbReference type="OMA" id="RWFNMKQ"/>
<protein>
    <recommendedName>
        <fullName evidence="3">Fcf2 pre-rRNA processing C-terminal domain-containing protein</fullName>
    </recommendedName>
</protein>
<dbReference type="GO" id="GO:0005730">
    <property type="term" value="C:nucleolus"/>
    <property type="evidence" value="ECO:0007669"/>
    <property type="project" value="UniProtKB-SubCell"/>
</dbReference>
<name>A0A152A3F5_TIELA</name>
<evidence type="ECO:0000256" key="1">
    <source>
        <dbReference type="ARBA" id="ARBA00004604"/>
    </source>
</evidence>
<dbReference type="PANTHER" id="PTHR21686:SF12">
    <property type="entry name" value="DEOXYNUCLEOTIDYLTRANSFERASE TERMINAL-INTERACTING PROTEIN 2"/>
    <property type="match status" value="1"/>
</dbReference>
<keyword evidence="2" id="KW-0539">Nucleus</keyword>
<dbReference type="EMBL" id="LODT01000013">
    <property type="protein sequence ID" value="KYR00581.1"/>
    <property type="molecule type" value="Genomic_DNA"/>
</dbReference>
<evidence type="ECO:0000313" key="5">
    <source>
        <dbReference type="Proteomes" id="UP000076078"/>
    </source>
</evidence>
<gene>
    <name evidence="4" type="ORF">DLAC_02600</name>
</gene>
<dbReference type="STRING" id="361077.A0A152A3F5"/>
<evidence type="ECO:0000256" key="2">
    <source>
        <dbReference type="ARBA" id="ARBA00023242"/>
    </source>
</evidence>
<dbReference type="AlphaFoldDB" id="A0A152A3F5"/>
<accession>A0A152A3F5</accession>
<dbReference type="InParanoid" id="A0A152A3F5"/>
<dbReference type="GO" id="GO:0006396">
    <property type="term" value="P:RNA processing"/>
    <property type="evidence" value="ECO:0007669"/>
    <property type="project" value="TreeGrafter"/>
</dbReference>
<dbReference type="GO" id="GO:0003723">
    <property type="term" value="F:RNA binding"/>
    <property type="evidence" value="ECO:0007669"/>
    <property type="project" value="TreeGrafter"/>
</dbReference>
<reference evidence="4 5" key="1">
    <citation type="submission" date="2015-12" db="EMBL/GenBank/DDBJ databases">
        <title>Dictyostelia acquired genes for synthesis and detection of signals that induce cell-type specialization by lateral gene transfer from prokaryotes.</title>
        <authorList>
            <person name="Gloeckner G."/>
            <person name="Schaap P."/>
        </authorList>
    </citation>
    <scope>NUCLEOTIDE SEQUENCE [LARGE SCALE GENOMIC DNA]</scope>
    <source>
        <strain evidence="4 5">TK</strain>
    </source>
</reference>
<dbReference type="InterPro" id="IPR039883">
    <property type="entry name" value="Fcf2/DNTTIP2"/>
</dbReference>
<evidence type="ECO:0000259" key="3">
    <source>
        <dbReference type="Pfam" id="PF08698"/>
    </source>
</evidence>
<proteinExistence type="predicted"/>
<comment type="caution">
    <text evidence="4">The sequence shown here is derived from an EMBL/GenBank/DDBJ whole genome shotgun (WGS) entry which is preliminary data.</text>
</comment>